<name>A0AAD6MEI4_9ROSI</name>
<gene>
    <name evidence="1" type="ORF">NC653_026625</name>
</gene>
<evidence type="ECO:0000313" key="2">
    <source>
        <dbReference type="Proteomes" id="UP001164929"/>
    </source>
</evidence>
<organism evidence="1 2">
    <name type="scientific">Populus alba x Populus x berolinensis</name>
    <dbReference type="NCBI Taxonomy" id="444605"/>
    <lineage>
        <taxon>Eukaryota</taxon>
        <taxon>Viridiplantae</taxon>
        <taxon>Streptophyta</taxon>
        <taxon>Embryophyta</taxon>
        <taxon>Tracheophyta</taxon>
        <taxon>Spermatophyta</taxon>
        <taxon>Magnoliopsida</taxon>
        <taxon>eudicotyledons</taxon>
        <taxon>Gunneridae</taxon>
        <taxon>Pentapetalae</taxon>
        <taxon>rosids</taxon>
        <taxon>fabids</taxon>
        <taxon>Malpighiales</taxon>
        <taxon>Salicaceae</taxon>
        <taxon>Saliceae</taxon>
        <taxon>Populus</taxon>
    </lineage>
</organism>
<sequence length="169" mass="19436">MEISQLQAAEVPCAGLQSICTKLVLDYFVCPPKINPTLRCILTVLICKRNEKVSSLMIINMQLPQLSCFNVQPVIRMEKGNEPCRMIWKRIKGFAKECTIPFRERLKSLCFPRPQQEFFKFTYLGKDLKLFRDRLKHGIANVGLTIQAQKLEELGASAVLCGLEQVRFW</sequence>
<protein>
    <submittedName>
        <fullName evidence="1">Uncharacterized protein</fullName>
    </submittedName>
</protein>
<dbReference type="Proteomes" id="UP001164929">
    <property type="component" value="Chromosome 10"/>
</dbReference>
<keyword evidence="2" id="KW-1185">Reference proteome</keyword>
<reference evidence="1" key="1">
    <citation type="journal article" date="2023" name="Mol. Ecol. Resour.">
        <title>Chromosome-level genome assembly of a triploid poplar Populus alba 'Berolinensis'.</title>
        <authorList>
            <person name="Chen S."/>
            <person name="Yu Y."/>
            <person name="Wang X."/>
            <person name="Wang S."/>
            <person name="Zhang T."/>
            <person name="Zhou Y."/>
            <person name="He R."/>
            <person name="Meng N."/>
            <person name="Wang Y."/>
            <person name="Liu W."/>
            <person name="Liu Z."/>
            <person name="Liu J."/>
            <person name="Guo Q."/>
            <person name="Huang H."/>
            <person name="Sederoff R.R."/>
            <person name="Wang G."/>
            <person name="Qu G."/>
            <person name="Chen S."/>
        </authorList>
    </citation>
    <scope>NUCLEOTIDE SEQUENCE</scope>
    <source>
        <strain evidence="1">SC-2020</strain>
    </source>
</reference>
<dbReference type="PANTHER" id="PTHR31558:SF40">
    <property type="entry name" value="EXPRESSED PROTEIN"/>
    <property type="match status" value="1"/>
</dbReference>
<dbReference type="PANTHER" id="PTHR31558">
    <property type="entry name" value="CW14 PROTEIN"/>
    <property type="match status" value="1"/>
</dbReference>
<proteinExistence type="predicted"/>
<accession>A0AAD6MEI4</accession>
<dbReference type="EMBL" id="JAQIZT010000010">
    <property type="protein sequence ID" value="KAJ6983862.1"/>
    <property type="molecule type" value="Genomic_DNA"/>
</dbReference>
<evidence type="ECO:0000313" key="1">
    <source>
        <dbReference type="EMBL" id="KAJ6983862.1"/>
    </source>
</evidence>
<comment type="caution">
    <text evidence="1">The sequence shown here is derived from an EMBL/GenBank/DDBJ whole genome shotgun (WGS) entry which is preliminary data.</text>
</comment>
<dbReference type="AlphaFoldDB" id="A0AAD6MEI4"/>